<dbReference type="SUPFAM" id="SSF55166">
    <property type="entry name" value="Hedgehog/DD-peptidase"/>
    <property type="match status" value="1"/>
</dbReference>
<keyword evidence="13" id="KW-0812">Transmembrane</keyword>
<evidence type="ECO:0000256" key="2">
    <source>
        <dbReference type="ARBA" id="ARBA00004776"/>
    </source>
</evidence>
<dbReference type="Pfam" id="PF05951">
    <property type="entry name" value="Peptidase_M15_2"/>
    <property type="match status" value="1"/>
</dbReference>
<dbReference type="Gene3D" id="3.30.1380.10">
    <property type="match status" value="1"/>
</dbReference>
<keyword evidence="3" id="KW-0645">Protease</keyword>
<dbReference type="InterPro" id="IPR010275">
    <property type="entry name" value="MepK"/>
</dbReference>
<name>A0A6B0XYU0_9RHOB</name>
<comment type="caution">
    <text evidence="14">The sequence shown here is derived from an EMBL/GenBank/DDBJ whole genome shotgun (WGS) entry which is preliminary data.</text>
</comment>
<evidence type="ECO:0000256" key="8">
    <source>
        <dbReference type="ARBA" id="ARBA00023049"/>
    </source>
</evidence>
<dbReference type="PANTHER" id="PTHR37425">
    <property type="match status" value="1"/>
</dbReference>
<evidence type="ECO:0000256" key="10">
    <source>
        <dbReference type="ARBA" id="ARBA00093448"/>
    </source>
</evidence>
<protein>
    <recommendedName>
        <fullName evidence="11">Murein endopeptidase K</fullName>
    </recommendedName>
</protein>
<dbReference type="GO" id="GO:0008237">
    <property type="term" value="F:metallopeptidase activity"/>
    <property type="evidence" value="ECO:0007669"/>
    <property type="project" value="UniProtKB-KW"/>
</dbReference>
<dbReference type="GO" id="GO:0046872">
    <property type="term" value="F:metal ion binding"/>
    <property type="evidence" value="ECO:0007669"/>
    <property type="project" value="UniProtKB-KW"/>
</dbReference>
<keyword evidence="8" id="KW-0482">Metalloprotease</keyword>
<gene>
    <name evidence="14" type="ORF">F4Y60_01725</name>
</gene>
<keyword evidence="13" id="KW-1133">Transmembrane helix</keyword>
<dbReference type="InterPro" id="IPR009045">
    <property type="entry name" value="Zn_M74/Hedgehog-like"/>
</dbReference>
<keyword evidence="6" id="KW-0378">Hydrolase</keyword>
<evidence type="ECO:0000256" key="4">
    <source>
        <dbReference type="ARBA" id="ARBA00022723"/>
    </source>
</evidence>
<evidence type="ECO:0000256" key="7">
    <source>
        <dbReference type="ARBA" id="ARBA00022833"/>
    </source>
</evidence>
<comment type="cofactor">
    <cofactor evidence="1">
        <name>Zn(2+)</name>
        <dbReference type="ChEBI" id="CHEBI:29105"/>
    </cofactor>
</comment>
<keyword evidence="4" id="KW-0479">Metal-binding</keyword>
<comment type="similarity">
    <text evidence="10">Belongs to the peptidase M15 family.</text>
</comment>
<proteinExistence type="inferred from homology"/>
<keyword evidence="13" id="KW-0472">Membrane</keyword>
<dbReference type="PANTHER" id="PTHR37425:SF1">
    <property type="entry name" value="OUTER MEMBRANE PROTEIN"/>
    <property type="match status" value="1"/>
</dbReference>
<reference evidence="14" key="1">
    <citation type="submission" date="2019-09" db="EMBL/GenBank/DDBJ databases">
        <title>Characterisation of the sponge microbiome using genome-centric metagenomics.</title>
        <authorList>
            <person name="Engelberts J.P."/>
            <person name="Robbins S.J."/>
            <person name="De Goeij J.M."/>
            <person name="Aranda M."/>
            <person name="Bell S.C."/>
            <person name="Webster N.S."/>
        </authorList>
    </citation>
    <scope>NUCLEOTIDE SEQUENCE</scope>
    <source>
        <strain evidence="14">SB0664_bin_43</strain>
    </source>
</reference>
<evidence type="ECO:0000256" key="6">
    <source>
        <dbReference type="ARBA" id="ARBA00022801"/>
    </source>
</evidence>
<evidence type="ECO:0000256" key="12">
    <source>
        <dbReference type="SAM" id="MobiDB-lite"/>
    </source>
</evidence>
<evidence type="ECO:0000256" key="5">
    <source>
        <dbReference type="ARBA" id="ARBA00022729"/>
    </source>
</evidence>
<keyword evidence="7" id="KW-0862">Zinc</keyword>
<evidence type="ECO:0000256" key="9">
    <source>
        <dbReference type="ARBA" id="ARBA00023316"/>
    </source>
</evidence>
<feature type="compositionally biased region" description="Basic residues" evidence="12">
    <location>
        <begin position="69"/>
        <end position="79"/>
    </location>
</feature>
<feature type="region of interest" description="Disordered" evidence="12">
    <location>
        <begin position="28"/>
        <end position="79"/>
    </location>
</feature>
<evidence type="ECO:0000256" key="13">
    <source>
        <dbReference type="SAM" id="Phobius"/>
    </source>
</evidence>
<sequence>MKCAQQDTPKKRLGCYDGPCGRWPRCMKAGDPEVGRRTSPRQGLAGRGRPTEGLGPRLGGAGKVAARQARARRRATSPRPAMRRRAFVLGAVAAVLYGSAACAKAAGLPGRAPKPFLRLRHATTGEVLSSRFERWGRPDPVEARRLEWFMRDWREGRSMPIDHALLRFLACIRHFAVLEGHEGEILLHSGFRTPKTNEMLRRAGIAAARNSLHLKAMAADISVAGLPPSRLAAAARRIGLGGVGRYSSFVHVDSGHCRHWIG</sequence>
<dbReference type="GO" id="GO:0006508">
    <property type="term" value="P:proteolysis"/>
    <property type="evidence" value="ECO:0007669"/>
    <property type="project" value="UniProtKB-KW"/>
</dbReference>
<evidence type="ECO:0000256" key="11">
    <source>
        <dbReference type="ARBA" id="ARBA00093666"/>
    </source>
</evidence>
<keyword evidence="9" id="KW-0961">Cell wall biogenesis/degradation</keyword>
<feature type="transmembrane region" description="Helical" evidence="13">
    <location>
        <begin position="86"/>
        <end position="108"/>
    </location>
</feature>
<evidence type="ECO:0000256" key="3">
    <source>
        <dbReference type="ARBA" id="ARBA00022670"/>
    </source>
</evidence>
<accession>A0A6B0XYU0</accession>
<evidence type="ECO:0000256" key="1">
    <source>
        <dbReference type="ARBA" id="ARBA00001947"/>
    </source>
</evidence>
<dbReference type="GO" id="GO:0071555">
    <property type="term" value="P:cell wall organization"/>
    <property type="evidence" value="ECO:0007669"/>
    <property type="project" value="UniProtKB-KW"/>
</dbReference>
<comment type="pathway">
    <text evidence="2">Cell wall biogenesis; cell wall polysaccharide biosynthesis.</text>
</comment>
<dbReference type="AlphaFoldDB" id="A0A6B0XYU0"/>
<keyword evidence="5" id="KW-0732">Signal</keyword>
<evidence type="ECO:0000313" key="14">
    <source>
        <dbReference type="EMBL" id="MXY32812.1"/>
    </source>
</evidence>
<organism evidence="14">
    <name type="scientific">Boseongicola sp. SB0664_bin_43</name>
    <dbReference type="NCBI Taxonomy" id="2604844"/>
    <lineage>
        <taxon>Bacteria</taxon>
        <taxon>Pseudomonadati</taxon>
        <taxon>Pseudomonadota</taxon>
        <taxon>Alphaproteobacteria</taxon>
        <taxon>Rhodobacterales</taxon>
        <taxon>Paracoccaceae</taxon>
        <taxon>Boseongicola</taxon>
    </lineage>
</organism>
<dbReference type="EMBL" id="VXRY01000068">
    <property type="protein sequence ID" value="MXY32812.1"/>
    <property type="molecule type" value="Genomic_DNA"/>
</dbReference>